<proteinExistence type="predicted"/>
<feature type="transmembrane region" description="Helical" evidence="1">
    <location>
        <begin position="317"/>
        <end position="336"/>
    </location>
</feature>
<name>A0A2J6RCW4_HYAVF</name>
<evidence type="ECO:0000256" key="1">
    <source>
        <dbReference type="SAM" id="Phobius"/>
    </source>
</evidence>
<keyword evidence="1" id="KW-1133">Transmembrane helix</keyword>
<organism evidence="2 3">
    <name type="scientific">Hyaloscypha variabilis (strain UAMH 11265 / GT02V1 / F)</name>
    <name type="common">Meliniomyces variabilis</name>
    <dbReference type="NCBI Taxonomy" id="1149755"/>
    <lineage>
        <taxon>Eukaryota</taxon>
        <taxon>Fungi</taxon>
        <taxon>Dikarya</taxon>
        <taxon>Ascomycota</taxon>
        <taxon>Pezizomycotina</taxon>
        <taxon>Leotiomycetes</taxon>
        <taxon>Helotiales</taxon>
        <taxon>Hyaloscyphaceae</taxon>
        <taxon>Hyaloscypha</taxon>
        <taxon>Hyaloscypha variabilis</taxon>
    </lineage>
</organism>
<keyword evidence="3" id="KW-1185">Reference proteome</keyword>
<dbReference type="EMBL" id="KZ613951">
    <property type="protein sequence ID" value="PMD36356.1"/>
    <property type="molecule type" value="Genomic_DNA"/>
</dbReference>
<gene>
    <name evidence="2" type="ORF">L207DRAFT_495173</name>
</gene>
<keyword evidence="1" id="KW-0472">Membrane</keyword>
<keyword evidence="1" id="KW-0812">Transmembrane</keyword>
<reference evidence="2 3" key="1">
    <citation type="submission" date="2016-04" db="EMBL/GenBank/DDBJ databases">
        <title>A degradative enzymes factory behind the ericoid mycorrhizal symbiosis.</title>
        <authorList>
            <consortium name="DOE Joint Genome Institute"/>
            <person name="Martino E."/>
            <person name="Morin E."/>
            <person name="Grelet G."/>
            <person name="Kuo A."/>
            <person name="Kohler A."/>
            <person name="Daghino S."/>
            <person name="Barry K."/>
            <person name="Choi C."/>
            <person name="Cichocki N."/>
            <person name="Clum A."/>
            <person name="Copeland A."/>
            <person name="Hainaut M."/>
            <person name="Haridas S."/>
            <person name="Labutti K."/>
            <person name="Lindquist E."/>
            <person name="Lipzen A."/>
            <person name="Khouja H.-R."/>
            <person name="Murat C."/>
            <person name="Ohm R."/>
            <person name="Olson A."/>
            <person name="Spatafora J."/>
            <person name="Veneault-Fourrey C."/>
            <person name="Henrissat B."/>
            <person name="Grigoriev I."/>
            <person name="Martin F."/>
            <person name="Perotto S."/>
        </authorList>
    </citation>
    <scope>NUCLEOTIDE SEQUENCE [LARGE SCALE GENOMIC DNA]</scope>
    <source>
        <strain evidence="2 3">F</strain>
    </source>
</reference>
<dbReference type="AlphaFoldDB" id="A0A2J6RCW4"/>
<sequence>MTLPNALDSDIGATHLTVPTRCAILNSIWGSNYTVPHLTQDESIGSSYLRYYGEQCRNALHSKGLDALVATHADIVDTIQQLGHPSATRESVKDHLLARLPTRGEDNTEELLCETIDLAVRLFLMVDIGKLQHGFVPGQKPLLWEGGSMKKMLQDRFGAQGDATFRIVRVKLDRLFTARNLERIAGLQIVWSDNLSDHLRLMVDDTRIAIYHHASFLEHHKNSNVFPPGFIEETQRTLSLLFPQYDKQSRKWFKAQQRKFGLDSRACAAGHLTTEERQIENFTFWHDRLGILKQVFDEAEPRTIAQWWCDRRRRVQWYTFWVAAVVLTLTIFFGMVQCIEGGFQVYKAYYPS</sequence>
<dbReference type="Proteomes" id="UP000235786">
    <property type="component" value="Unassembled WGS sequence"/>
</dbReference>
<evidence type="ECO:0000313" key="3">
    <source>
        <dbReference type="Proteomes" id="UP000235786"/>
    </source>
</evidence>
<protein>
    <submittedName>
        <fullName evidence="2">Uncharacterized protein</fullName>
    </submittedName>
</protein>
<dbReference type="OrthoDB" id="5428890at2759"/>
<evidence type="ECO:0000313" key="2">
    <source>
        <dbReference type="EMBL" id="PMD36356.1"/>
    </source>
</evidence>
<accession>A0A2J6RCW4</accession>